<dbReference type="Gene3D" id="1.10.10.60">
    <property type="entry name" value="Homeodomain-like"/>
    <property type="match status" value="1"/>
</dbReference>
<feature type="region of interest" description="Disordered" evidence="10">
    <location>
        <begin position="30"/>
        <end position="77"/>
    </location>
</feature>
<reference evidence="12" key="1">
    <citation type="submission" date="2021-08" db="EMBL/GenBank/DDBJ databases">
        <title>WGS assembly of Ceratopteris richardii.</title>
        <authorList>
            <person name="Marchant D.B."/>
            <person name="Chen G."/>
            <person name="Jenkins J."/>
            <person name="Shu S."/>
            <person name="Leebens-Mack J."/>
            <person name="Grimwood J."/>
            <person name="Schmutz J."/>
            <person name="Soltis P."/>
            <person name="Soltis D."/>
            <person name="Chen Z.-H."/>
        </authorList>
    </citation>
    <scope>NUCLEOTIDE SEQUENCE</scope>
    <source>
        <strain evidence="12">Whitten #5841</strain>
        <tissue evidence="12">Leaf</tissue>
    </source>
</reference>
<dbReference type="EMBL" id="CM035435">
    <property type="protein sequence ID" value="KAH7289558.1"/>
    <property type="molecule type" value="Genomic_DNA"/>
</dbReference>
<dbReference type="PANTHER" id="PTHR31948:SF140">
    <property type="entry name" value="ZINC-FINGER HOMEODOMAIN PROTEIN 2"/>
    <property type="match status" value="1"/>
</dbReference>
<feature type="region of interest" description="Disordered" evidence="10">
    <location>
        <begin position="255"/>
        <end position="319"/>
    </location>
</feature>
<comment type="caution">
    <text evidence="12">The sequence shown here is derived from an EMBL/GenBank/DDBJ whole genome shotgun (WGS) entry which is preliminary data.</text>
</comment>
<dbReference type="GO" id="GO:0008270">
    <property type="term" value="F:zinc ion binding"/>
    <property type="evidence" value="ECO:0007669"/>
    <property type="project" value="UniProtKB-KW"/>
</dbReference>
<feature type="compositionally biased region" description="Basic residues" evidence="10">
    <location>
        <begin position="295"/>
        <end position="305"/>
    </location>
</feature>
<feature type="compositionally biased region" description="Low complexity" evidence="10">
    <location>
        <begin position="65"/>
        <end position="77"/>
    </location>
</feature>
<feature type="compositionally biased region" description="Low complexity" evidence="10">
    <location>
        <begin position="35"/>
        <end position="49"/>
    </location>
</feature>
<dbReference type="OrthoDB" id="10505636at2759"/>
<evidence type="ECO:0000256" key="5">
    <source>
        <dbReference type="ARBA" id="ARBA00023015"/>
    </source>
</evidence>
<evidence type="ECO:0000256" key="3">
    <source>
        <dbReference type="ARBA" id="ARBA00022771"/>
    </source>
</evidence>
<proteinExistence type="predicted"/>
<dbReference type="PROSITE" id="PS51523">
    <property type="entry name" value="ZF_HD_DIMER"/>
    <property type="match status" value="1"/>
</dbReference>
<evidence type="ECO:0000313" key="13">
    <source>
        <dbReference type="Proteomes" id="UP000825935"/>
    </source>
</evidence>
<keyword evidence="8" id="KW-0804">Transcription</keyword>
<dbReference type="InterPro" id="IPR006455">
    <property type="entry name" value="Homeodomain_ZF_HD"/>
</dbReference>
<gene>
    <name evidence="12" type="ORF">KP509_30G008700</name>
</gene>
<keyword evidence="6" id="KW-0238">DNA-binding</keyword>
<evidence type="ECO:0000256" key="10">
    <source>
        <dbReference type="SAM" id="MobiDB-lite"/>
    </source>
</evidence>
<evidence type="ECO:0000256" key="8">
    <source>
        <dbReference type="ARBA" id="ARBA00023163"/>
    </source>
</evidence>
<dbReference type="Proteomes" id="UP000825935">
    <property type="component" value="Chromosome 30"/>
</dbReference>
<keyword evidence="7" id="KW-0371">Homeobox</keyword>
<evidence type="ECO:0000256" key="6">
    <source>
        <dbReference type="ARBA" id="ARBA00023125"/>
    </source>
</evidence>
<evidence type="ECO:0000313" key="12">
    <source>
        <dbReference type="EMBL" id="KAH7289558.1"/>
    </source>
</evidence>
<keyword evidence="5" id="KW-0805">Transcription regulation</keyword>
<dbReference type="GO" id="GO:0050793">
    <property type="term" value="P:regulation of developmental process"/>
    <property type="evidence" value="ECO:0007669"/>
    <property type="project" value="TreeGrafter"/>
</dbReference>
<dbReference type="NCBIfam" id="TIGR01565">
    <property type="entry name" value="homeo_ZF_HD"/>
    <property type="match status" value="1"/>
</dbReference>
<keyword evidence="13" id="KW-1185">Reference proteome</keyword>
<dbReference type="AlphaFoldDB" id="A0A8T2R1H7"/>
<dbReference type="SUPFAM" id="SSF46689">
    <property type="entry name" value="Homeodomain-like"/>
    <property type="match status" value="1"/>
</dbReference>
<dbReference type="GO" id="GO:0005634">
    <property type="term" value="C:nucleus"/>
    <property type="evidence" value="ECO:0007669"/>
    <property type="project" value="UniProtKB-SubCell"/>
</dbReference>
<feature type="domain" description="ZF-HD dimerization-type" evidence="11">
    <location>
        <begin position="136"/>
        <end position="185"/>
    </location>
</feature>
<organism evidence="12 13">
    <name type="scientific">Ceratopteris richardii</name>
    <name type="common">Triangle waterfern</name>
    <dbReference type="NCBI Taxonomy" id="49495"/>
    <lineage>
        <taxon>Eukaryota</taxon>
        <taxon>Viridiplantae</taxon>
        <taxon>Streptophyta</taxon>
        <taxon>Embryophyta</taxon>
        <taxon>Tracheophyta</taxon>
        <taxon>Polypodiopsida</taxon>
        <taxon>Polypodiidae</taxon>
        <taxon>Polypodiales</taxon>
        <taxon>Pteridineae</taxon>
        <taxon>Pteridaceae</taxon>
        <taxon>Parkerioideae</taxon>
        <taxon>Ceratopteris</taxon>
    </lineage>
</organism>
<keyword evidence="4" id="KW-0862">Zinc</keyword>
<keyword evidence="3" id="KW-0863">Zinc-finger</keyword>
<keyword evidence="9" id="KW-0539">Nucleus</keyword>
<evidence type="ECO:0000256" key="1">
    <source>
        <dbReference type="ARBA" id="ARBA00004123"/>
    </source>
</evidence>
<evidence type="ECO:0000256" key="4">
    <source>
        <dbReference type="ARBA" id="ARBA00022833"/>
    </source>
</evidence>
<dbReference type="NCBIfam" id="TIGR01566">
    <property type="entry name" value="ZF_HD_prot_N"/>
    <property type="match status" value="1"/>
</dbReference>
<evidence type="ECO:0000259" key="11">
    <source>
        <dbReference type="PROSITE" id="PS51523"/>
    </source>
</evidence>
<dbReference type="GO" id="GO:0000976">
    <property type="term" value="F:transcription cis-regulatory region binding"/>
    <property type="evidence" value="ECO:0007669"/>
    <property type="project" value="TreeGrafter"/>
</dbReference>
<dbReference type="InterPro" id="IPR009057">
    <property type="entry name" value="Homeodomain-like_sf"/>
</dbReference>
<name>A0A8T2R1H7_CERRI</name>
<dbReference type="GO" id="GO:0003700">
    <property type="term" value="F:DNA-binding transcription factor activity"/>
    <property type="evidence" value="ECO:0007669"/>
    <property type="project" value="TreeGrafter"/>
</dbReference>
<evidence type="ECO:0000256" key="7">
    <source>
        <dbReference type="ARBA" id="ARBA00023155"/>
    </source>
</evidence>
<sequence length="411" mass="43785">MDLDAQHEASLRMPMPMNYSSIHEASKFRMPGGPSITNSTSSSLNGTTTVLHSSVGTPHLLRSTPSVGPSASAPLPAAVSSALPQPIVSHSSSVKLDENPQLLVGTNRASPTIAAASSEHQQAGGSILTARKPVKYRECLKNHAANLGGHALDGCGEFMPSGEEGSLEALKCAACGCHRNFHRREVEGEQHPVGAVPPCNFCAFTPPGALQSIKDESRRRYSPLVAALPPIHPPLALPPPPAAAIPAVGGLPSRPLQVALHSPQDGTAEDESHLHYPTGAHHGTTMQPQHQGAMLHHHNHHHHPANLHFSGHSNAGGAASLKKRFRTKFTSEQKEQMFIFAEKLGWRIQKHDEGAVHQFCADVGVKRHVFKVWMHNNKNTFSKKILPSEGGAAYLDNGGSSPTSSSGNMQS</sequence>
<accession>A0A8T2R1H7</accession>
<dbReference type="FunFam" id="1.10.10.60:FF:000257">
    <property type="entry name" value="Zinc-finger homeodomain protein 2"/>
    <property type="match status" value="1"/>
</dbReference>
<dbReference type="Pfam" id="PF04770">
    <property type="entry name" value="ZF-HD_dimer"/>
    <property type="match status" value="1"/>
</dbReference>
<dbReference type="InterPro" id="IPR006456">
    <property type="entry name" value="ZF_HD_homeobox_Cys/His_dimer"/>
</dbReference>
<comment type="subcellular location">
    <subcellularLocation>
        <location evidence="1">Nucleus</location>
    </subcellularLocation>
</comment>
<evidence type="ECO:0000256" key="2">
    <source>
        <dbReference type="ARBA" id="ARBA00022723"/>
    </source>
</evidence>
<protein>
    <recommendedName>
        <fullName evidence="11">ZF-HD dimerization-type domain-containing protein</fullName>
    </recommendedName>
</protein>
<evidence type="ECO:0000256" key="9">
    <source>
        <dbReference type="ARBA" id="ARBA00023242"/>
    </source>
</evidence>
<keyword evidence="2" id="KW-0479">Metal-binding</keyword>
<dbReference type="PANTHER" id="PTHR31948">
    <property type="entry name" value="ZINC-FINGER HOMEODOMAIN PROTEIN 2"/>
    <property type="match status" value="1"/>
</dbReference>